<dbReference type="EMBL" id="MLCO01000217">
    <property type="protein sequence ID" value="ONG49968.1"/>
    <property type="molecule type" value="Genomic_DNA"/>
</dbReference>
<protein>
    <submittedName>
        <fullName evidence="1">Uncharacterized protein</fullName>
    </submittedName>
</protein>
<gene>
    <name evidence="1" type="ORF">BKE38_20205</name>
</gene>
<accession>A0A1V2H0D0</accession>
<comment type="caution">
    <text evidence="1">The sequence shown here is derived from an EMBL/GenBank/DDBJ whole genome shotgun (WGS) entry which is preliminary data.</text>
</comment>
<evidence type="ECO:0000313" key="2">
    <source>
        <dbReference type="Proteomes" id="UP000188879"/>
    </source>
</evidence>
<organism evidence="1 2">
    <name type="scientific">Teichococcus deserti</name>
    <dbReference type="NCBI Taxonomy" id="1817963"/>
    <lineage>
        <taxon>Bacteria</taxon>
        <taxon>Pseudomonadati</taxon>
        <taxon>Pseudomonadota</taxon>
        <taxon>Alphaproteobacteria</taxon>
        <taxon>Acetobacterales</taxon>
        <taxon>Roseomonadaceae</taxon>
        <taxon>Roseomonas</taxon>
    </lineage>
</organism>
<dbReference type="AlphaFoldDB" id="A0A1V2H0D0"/>
<name>A0A1V2H0D0_9PROT</name>
<evidence type="ECO:0000313" key="1">
    <source>
        <dbReference type="EMBL" id="ONG49968.1"/>
    </source>
</evidence>
<dbReference type="Proteomes" id="UP000188879">
    <property type="component" value="Unassembled WGS sequence"/>
</dbReference>
<dbReference type="RefSeq" id="WP_076959108.1">
    <property type="nucleotide sequence ID" value="NZ_MLCO01000217.1"/>
</dbReference>
<sequence length="83" mass="8758">MGGTIRFAALLLAALLLAGGGRWYAYVTNSSSPYDEVGTALNGYMPAALRGWGCGRLRASFPAVNMPPLGCQRPDQPNTWLGA</sequence>
<reference evidence="1 2" key="1">
    <citation type="submission" date="2016-10" db="EMBL/GenBank/DDBJ databases">
        <title>Draft Genome sequence of Roseomonas sp. strain M3.</title>
        <authorList>
            <person name="Subhash Y."/>
            <person name="Lee S."/>
        </authorList>
    </citation>
    <scope>NUCLEOTIDE SEQUENCE [LARGE SCALE GENOMIC DNA]</scope>
    <source>
        <strain evidence="1 2">M3</strain>
    </source>
</reference>
<keyword evidence="2" id="KW-1185">Reference proteome</keyword>
<proteinExistence type="predicted"/>
<dbReference type="OrthoDB" id="8478544at2"/>